<keyword evidence="1" id="KW-0472">Membrane</keyword>
<dbReference type="Proteomes" id="UP000607397">
    <property type="component" value="Unassembled WGS sequence"/>
</dbReference>
<dbReference type="AlphaFoldDB" id="A0A8K2A7Q7"/>
<evidence type="ECO:0000313" key="2">
    <source>
        <dbReference type="EMBL" id="NCJ07174.1"/>
    </source>
</evidence>
<dbReference type="RefSeq" id="WP_161825650.1">
    <property type="nucleotide sequence ID" value="NZ_WVIC01000022.1"/>
</dbReference>
<keyword evidence="1" id="KW-1133">Transmembrane helix</keyword>
<reference evidence="2" key="1">
    <citation type="submission" date="2019-12" db="EMBL/GenBank/DDBJ databases">
        <title>High-Quality draft genome sequences of three cyanobacteria isolated from the limestone walls of the Old Cathedral of Coimbra.</title>
        <authorList>
            <person name="Tiago I."/>
            <person name="Soares F."/>
            <person name="Portugal A."/>
        </authorList>
    </citation>
    <scope>NUCLEOTIDE SEQUENCE [LARGE SCALE GENOMIC DNA]</scope>
    <source>
        <strain evidence="2">C</strain>
    </source>
</reference>
<keyword evidence="1" id="KW-0812">Transmembrane</keyword>
<protein>
    <submittedName>
        <fullName evidence="2">Uncharacterized protein</fullName>
    </submittedName>
</protein>
<accession>A0A8K2A7Q7</accession>
<sequence length="103" mass="11282">MPKALTDFVSRWCQENGWTDLFVDHCEFWAFPPGAVMPLPIPADVMAGYISTRQLPRQEKLLYGVAIGVAAIAATLSFSIKSPMPLVLAFGLCALLIARLDDD</sequence>
<gene>
    <name evidence="2" type="ORF">GS597_11790</name>
</gene>
<comment type="caution">
    <text evidence="2">The sequence shown here is derived from an EMBL/GenBank/DDBJ whole genome shotgun (WGS) entry which is preliminary data.</text>
</comment>
<evidence type="ECO:0000256" key="1">
    <source>
        <dbReference type="SAM" id="Phobius"/>
    </source>
</evidence>
<evidence type="ECO:0000313" key="3">
    <source>
        <dbReference type="Proteomes" id="UP000607397"/>
    </source>
</evidence>
<name>A0A8K2A7Q7_9CYAN</name>
<keyword evidence="3" id="KW-1185">Reference proteome</keyword>
<organism evidence="2 3">
    <name type="scientific">Petrachloros mirabilis ULC683</name>
    <dbReference type="NCBI Taxonomy" id="2781853"/>
    <lineage>
        <taxon>Bacteria</taxon>
        <taxon>Bacillati</taxon>
        <taxon>Cyanobacteriota</taxon>
        <taxon>Cyanophyceae</taxon>
        <taxon>Synechococcales</taxon>
        <taxon>Petrachlorosaceae</taxon>
        <taxon>Petrachloros</taxon>
        <taxon>Petrachloros mirabilis</taxon>
    </lineage>
</organism>
<dbReference type="EMBL" id="WVIC01000022">
    <property type="protein sequence ID" value="NCJ07174.1"/>
    <property type="molecule type" value="Genomic_DNA"/>
</dbReference>
<proteinExistence type="predicted"/>
<feature type="transmembrane region" description="Helical" evidence="1">
    <location>
        <begin position="61"/>
        <end position="78"/>
    </location>
</feature>